<evidence type="ECO:0000313" key="2">
    <source>
        <dbReference type="Proteomes" id="UP000018227"/>
    </source>
</evidence>
<protein>
    <submittedName>
        <fullName evidence="1">Uncharacterized protein</fullName>
    </submittedName>
</protein>
<evidence type="ECO:0000313" key="1">
    <source>
        <dbReference type="EMBL" id="ESL02922.1"/>
    </source>
</evidence>
<proteinExistence type="predicted"/>
<dbReference type="Proteomes" id="UP000018227">
    <property type="component" value="Unassembled WGS sequence"/>
</dbReference>
<keyword evidence="2" id="KW-1185">Reference proteome</keyword>
<dbReference type="AlphaFoldDB" id="V2Y4A3"/>
<name>V2Y4A3_9FIRM</name>
<gene>
    <name evidence="1" type="ORF">GCWU0000282_001793</name>
</gene>
<sequence length="39" mass="4431">MVDKQWALVTTGSMENYNSCNISRGTLGNIRSIDGKRWK</sequence>
<dbReference type="STRING" id="592026.GCWU0000282_001793"/>
<dbReference type="EMBL" id="ACIL03000013">
    <property type="protein sequence ID" value="ESL02922.1"/>
    <property type="molecule type" value="Genomic_DNA"/>
</dbReference>
<comment type="caution">
    <text evidence="1">The sequence shown here is derived from an EMBL/GenBank/DDBJ whole genome shotgun (WGS) entry which is preliminary data.</text>
</comment>
<accession>V2Y4A3</accession>
<organism evidence="1 2">
    <name type="scientific">Catonella morbi ATCC 51271</name>
    <dbReference type="NCBI Taxonomy" id="592026"/>
    <lineage>
        <taxon>Bacteria</taxon>
        <taxon>Bacillati</taxon>
        <taxon>Bacillota</taxon>
        <taxon>Clostridia</taxon>
        <taxon>Lachnospirales</taxon>
        <taxon>Lachnospiraceae</taxon>
        <taxon>Catonella</taxon>
    </lineage>
</organism>
<dbReference type="HOGENOM" id="CLU_3306723_0_0_9"/>
<reference evidence="1 2" key="1">
    <citation type="submission" date="2013-06" db="EMBL/GenBank/DDBJ databases">
        <authorList>
            <person name="Weinstock G."/>
            <person name="Sodergren E."/>
            <person name="Clifton S."/>
            <person name="Fulton L."/>
            <person name="Fulton B."/>
            <person name="Courtney L."/>
            <person name="Fronick C."/>
            <person name="Harrison M."/>
            <person name="Strong C."/>
            <person name="Farmer C."/>
            <person name="Delahaunty K."/>
            <person name="Markovic C."/>
            <person name="Hall O."/>
            <person name="Minx P."/>
            <person name="Tomlinson C."/>
            <person name="Mitreva M."/>
            <person name="Nelson J."/>
            <person name="Hou S."/>
            <person name="Wollam A."/>
            <person name="Pepin K.H."/>
            <person name="Johnson M."/>
            <person name="Bhonagiri V."/>
            <person name="Nash W.E."/>
            <person name="Warren W."/>
            <person name="Chinwalla A."/>
            <person name="Mardis E.R."/>
            <person name="Wilson R.K."/>
        </authorList>
    </citation>
    <scope>NUCLEOTIDE SEQUENCE [LARGE SCALE GENOMIC DNA]</scope>
    <source>
        <strain evidence="1 2">ATCC 51271</strain>
    </source>
</reference>